<dbReference type="RefSeq" id="WP_026089812.1">
    <property type="nucleotide sequence ID" value="NZ_CAPH01000023.1"/>
</dbReference>
<dbReference type="GeneID" id="82891802"/>
<sequence length="214" mass="24559">MKKLVYILLAVFALTSCREEPDLSELSSDFLVFTNYDKSTEFSNMKNYYMPDSVLVIGNEDKAEYWTGDQAAPYLEAYEENMQSFGYTRVATKAEAALGLQISYVQSTQYFVGYSYPYWWDSYPGYWGPGYWGNWGYWYYPYNIVYSYHVGSLLTEMVDLRVPQGQEKKLTVVWNSFMSGLLTGSNTINTALAVQAIDQSFVQSPYLNITALAQ</sequence>
<dbReference type="Pfam" id="PF13590">
    <property type="entry name" value="DUF4136"/>
    <property type="match status" value="1"/>
</dbReference>
<proteinExistence type="predicted"/>
<dbReference type="Gene3D" id="3.30.160.670">
    <property type="match status" value="1"/>
</dbReference>
<name>A0ABY5UYL2_9BACT</name>
<evidence type="ECO:0000313" key="2">
    <source>
        <dbReference type="EMBL" id="UWN56718.1"/>
    </source>
</evidence>
<dbReference type="InterPro" id="IPR025411">
    <property type="entry name" value="DUF4136"/>
</dbReference>
<keyword evidence="3" id="KW-1185">Reference proteome</keyword>
<evidence type="ECO:0000313" key="3">
    <source>
        <dbReference type="Proteomes" id="UP001059295"/>
    </source>
</evidence>
<evidence type="ECO:0000259" key="1">
    <source>
        <dbReference type="Pfam" id="PF13590"/>
    </source>
</evidence>
<reference evidence="2" key="1">
    <citation type="journal article" date="2022" name="Cell">
        <title>Design, construction, and in vivo augmentation of a complex gut microbiome.</title>
        <authorList>
            <person name="Cheng A.G."/>
            <person name="Ho P.Y."/>
            <person name="Aranda-Diaz A."/>
            <person name="Jain S."/>
            <person name="Yu F.B."/>
            <person name="Meng X."/>
            <person name="Wang M."/>
            <person name="Iakiviak M."/>
            <person name="Nagashima K."/>
            <person name="Zhao A."/>
            <person name="Murugkar P."/>
            <person name="Patil A."/>
            <person name="Atabakhsh K."/>
            <person name="Weakley A."/>
            <person name="Yan J."/>
            <person name="Brumbaugh A.R."/>
            <person name="Higginbottom S."/>
            <person name="Dimas A."/>
            <person name="Shiver A.L."/>
            <person name="Deutschbauer A."/>
            <person name="Neff N."/>
            <person name="Sonnenburg J.L."/>
            <person name="Huang K.C."/>
            <person name="Fischbach M.A."/>
        </authorList>
    </citation>
    <scope>NUCLEOTIDE SEQUENCE</scope>
    <source>
        <strain evidence="2">AP11</strain>
    </source>
</reference>
<organism evidence="2 3">
    <name type="scientific">Alistipes ihumii AP11</name>
    <dbReference type="NCBI Taxonomy" id="1211813"/>
    <lineage>
        <taxon>Bacteria</taxon>
        <taxon>Pseudomonadati</taxon>
        <taxon>Bacteroidota</taxon>
        <taxon>Bacteroidia</taxon>
        <taxon>Bacteroidales</taxon>
        <taxon>Rikenellaceae</taxon>
        <taxon>Alistipes</taxon>
    </lineage>
</organism>
<feature type="domain" description="DUF4136" evidence="1">
    <location>
        <begin position="32"/>
        <end position="206"/>
    </location>
</feature>
<protein>
    <submittedName>
        <fullName evidence="2">DUF4136 domain-containing protein</fullName>
    </submittedName>
</protein>
<accession>A0ABY5UYL2</accession>
<dbReference type="PROSITE" id="PS51257">
    <property type="entry name" value="PROKAR_LIPOPROTEIN"/>
    <property type="match status" value="1"/>
</dbReference>
<dbReference type="EMBL" id="CP102294">
    <property type="protein sequence ID" value="UWN56718.1"/>
    <property type="molecule type" value="Genomic_DNA"/>
</dbReference>
<gene>
    <name evidence="2" type="ORF">NQ491_08670</name>
</gene>
<dbReference type="Proteomes" id="UP001059295">
    <property type="component" value="Chromosome"/>
</dbReference>